<keyword evidence="3" id="KW-1185">Reference proteome</keyword>
<feature type="compositionally biased region" description="Basic and acidic residues" evidence="1">
    <location>
        <begin position="131"/>
        <end position="142"/>
    </location>
</feature>
<protein>
    <submittedName>
        <fullName evidence="2">Uncharacterized protein</fullName>
    </submittedName>
</protein>
<feature type="region of interest" description="Disordered" evidence="1">
    <location>
        <begin position="75"/>
        <end position="97"/>
    </location>
</feature>
<proteinExistence type="predicted"/>
<reference evidence="2" key="1">
    <citation type="submission" date="2020-08" db="EMBL/GenBank/DDBJ databases">
        <title>Multicomponent nature underlies the extraordinary mechanical properties of spider dragline silk.</title>
        <authorList>
            <person name="Kono N."/>
            <person name="Nakamura H."/>
            <person name="Mori M."/>
            <person name="Yoshida Y."/>
            <person name="Ohtoshi R."/>
            <person name="Malay A.D."/>
            <person name="Moran D.A.P."/>
            <person name="Tomita M."/>
            <person name="Numata K."/>
            <person name="Arakawa K."/>
        </authorList>
    </citation>
    <scope>NUCLEOTIDE SEQUENCE</scope>
</reference>
<dbReference type="AlphaFoldDB" id="A0A8X6NVT6"/>
<evidence type="ECO:0000256" key="1">
    <source>
        <dbReference type="SAM" id="MobiDB-lite"/>
    </source>
</evidence>
<name>A0A8X6NVT6_NEPPI</name>
<dbReference type="EMBL" id="BMAW01109419">
    <property type="protein sequence ID" value="GFT38276.1"/>
    <property type="molecule type" value="Genomic_DNA"/>
</dbReference>
<feature type="compositionally biased region" description="Polar residues" evidence="1">
    <location>
        <begin position="236"/>
        <end position="246"/>
    </location>
</feature>
<feature type="region of interest" description="Disordered" evidence="1">
    <location>
        <begin position="123"/>
        <end position="149"/>
    </location>
</feature>
<dbReference type="OrthoDB" id="6436761at2759"/>
<feature type="region of interest" description="Disordered" evidence="1">
    <location>
        <begin position="225"/>
        <end position="252"/>
    </location>
</feature>
<gene>
    <name evidence="2" type="primary">AVEN_118281_1</name>
    <name evidence="2" type="ORF">NPIL_160141</name>
</gene>
<organism evidence="2 3">
    <name type="scientific">Nephila pilipes</name>
    <name type="common">Giant wood spider</name>
    <name type="synonym">Nephila maculata</name>
    <dbReference type="NCBI Taxonomy" id="299642"/>
    <lineage>
        <taxon>Eukaryota</taxon>
        <taxon>Metazoa</taxon>
        <taxon>Ecdysozoa</taxon>
        <taxon>Arthropoda</taxon>
        <taxon>Chelicerata</taxon>
        <taxon>Arachnida</taxon>
        <taxon>Araneae</taxon>
        <taxon>Araneomorphae</taxon>
        <taxon>Entelegynae</taxon>
        <taxon>Araneoidea</taxon>
        <taxon>Nephilidae</taxon>
        <taxon>Nephila</taxon>
    </lineage>
</organism>
<sequence>MELFYCETRISAWERSEAPVAYPSANRSIIDEKDGIDLISPPVKRSKYFNPHAKTSCHDKRYMYGDFPYVDNISMPSKGQLRRRPSTPVNQDREKVKAYPLSRRSSLTSFWISWKISLREGEETASGLEQQDTRKSYEDKKRNSAPKYQPGEHIFVASRLLSNAAQGRNAKIMPRRNDLYVSLTQRSTLSYDIVSIDNPGVLLGVYNTSALNPCNNNKVNRIIPLRKRRRPPKVPQTSGSSPGRFQNQRRRM</sequence>
<accession>A0A8X6NVT6</accession>
<dbReference type="Proteomes" id="UP000887013">
    <property type="component" value="Unassembled WGS sequence"/>
</dbReference>
<evidence type="ECO:0000313" key="2">
    <source>
        <dbReference type="EMBL" id="GFT38276.1"/>
    </source>
</evidence>
<comment type="caution">
    <text evidence="2">The sequence shown here is derived from an EMBL/GenBank/DDBJ whole genome shotgun (WGS) entry which is preliminary data.</text>
</comment>
<evidence type="ECO:0000313" key="3">
    <source>
        <dbReference type="Proteomes" id="UP000887013"/>
    </source>
</evidence>